<proteinExistence type="predicted"/>
<reference evidence="1" key="1">
    <citation type="journal article" date="2023" name="Science">
        <title>Elucidation of the pathway for biosynthesis of saponin adjuvants from the soapbark tree.</title>
        <authorList>
            <person name="Reed J."/>
            <person name="Orme A."/>
            <person name="El-Demerdash A."/>
            <person name="Owen C."/>
            <person name="Martin L.B.B."/>
            <person name="Misra R.C."/>
            <person name="Kikuchi S."/>
            <person name="Rejzek M."/>
            <person name="Martin A.C."/>
            <person name="Harkess A."/>
            <person name="Leebens-Mack J."/>
            <person name="Louveau T."/>
            <person name="Stephenson M.J."/>
            <person name="Osbourn A."/>
        </authorList>
    </citation>
    <scope>NUCLEOTIDE SEQUENCE</scope>
    <source>
        <strain evidence="1">S10</strain>
    </source>
</reference>
<protein>
    <submittedName>
        <fullName evidence="1">Uncharacterized protein</fullName>
    </submittedName>
</protein>
<comment type="caution">
    <text evidence="1">The sequence shown here is derived from an EMBL/GenBank/DDBJ whole genome shotgun (WGS) entry which is preliminary data.</text>
</comment>
<name>A0AAD7LH41_QUISA</name>
<accession>A0AAD7LH41</accession>
<dbReference type="Proteomes" id="UP001163823">
    <property type="component" value="Chromosome 8"/>
</dbReference>
<dbReference type="AlphaFoldDB" id="A0AAD7LH41"/>
<gene>
    <name evidence="1" type="ORF">O6P43_018864</name>
</gene>
<evidence type="ECO:0000313" key="2">
    <source>
        <dbReference type="Proteomes" id="UP001163823"/>
    </source>
</evidence>
<keyword evidence="2" id="KW-1185">Reference proteome</keyword>
<dbReference type="KEGG" id="qsa:O6P43_018864"/>
<evidence type="ECO:0000313" key="1">
    <source>
        <dbReference type="EMBL" id="KAJ7958085.1"/>
    </source>
</evidence>
<sequence>MEDRRYSHCPFCQFRIIYKTTPGGLRIAIQISTAGITVRRFKVSQYLRRRYRAIRNRRGGLDIRMRIRTGKGSVWLLGLGRMFGSNSALPGLL</sequence>
<organism evidence="1 2">
    <name type="scientific">Quillaja saponaria</name>
    <name type="common">Soap bark tree</name>
    <dbReference type="NCBI Taxonomy" id="32244"/>
    <lineage>
        <taxon>Eukaryota</taxon>
        <taxon>Viridiplantae</taxon>
        <taxon>Streptophyta</taxon>
        <taxon>Embryophyta</taxon>
        <taxon>Tracheophyta</taxon>
        <taxon>Spermatophyta</taxon>
        <taxon>Magnoliopsida</taxon>
        <taxon>eudicotyledons</taxon>
        <taxon>Gunneridae</taxon>
        <taxon>Pentapetalae</taxon>
        <taxon>rosids</taxon>
        <taxon>fabids</taxon>
        <taxon>Fabales</taxon>
        <taxon>Quillajaceae</taxon>
        <taxon>Quillaja</taxon>
    </lineage>
</organism>
<dbReference type="EMBL" id="JARAOO010000008">
    <property type="protein sequence ID" value="KAJ7958085.1"/>
    <property type="molecule type" value="Genomic_DNA"/>
</dbReference>